<keyword evidence="4 7" id="KW-1133">Transmembrane helix</keyword>
<keyword evidence="8" id="KW-1185">Reference proteome</keyword>
<gene>
    <name evidence="9" type="primary">LOC113218288</name>
</gene>
<comment type="subcellular location">
    <subcellularLocation>
        <location evidence="1 7">Cell membrane</location>
        <topology evidence="1 7">Multi-pass membrane protein</topology>
    </subcellularLocation>
</comment>
<dbReference type="AlphaFoldDB" id="A0A9C6XVC1"/>
<dbReference type="GO" id="GO:0050909">
    <property type="term" value="P:sensory perception of taste"/>
    <property type="evidence" value="ECO:0007669"/>
    <property type="project" value="InterPro"/>
</dbReference>
<comment type="caution">
    <text evidence="7">Lacks conserved residue(s) required for the propagation of feature annotation.</text>
</comment>
<evidence type="ECO:0000313" key="8">
    <source>
        <dbReference type="Proteomes" id="UP000504606"/>
    </source>
</evidence>
<keyword evidence="6 7" id="KW-0675">Receptor</keyword>
<evidence type="ECO:0000256" key="2">
    <source>
        <dbReference type="ARBA" id="ARBA00022475"/>
    </source>
</evidence>
<evidence type="ECO:0000256" key="1">
    <source>
        <dbReference type="ARBA" id="ARBA00004651"/>
    </source>
</evidence>
<feature type="transmembrane region" description="Helical" evidence="7">
    <location>
        <begin position="276"/>
        <end position="296"/>
    </location>
</feature>
<dbReference type="GeneID" id="113218288"/>
<accession>A0A9C6XVC1</accession>
<dbReference type="RefSeq" id="XP_052132237.1">
    <property type="nucleotide sequence ID" value="XM_052276277.1"/>
</dbReference>
<evidence type="ECO:0000256" key="5">
    <source>
        <dbReference type="ARBA" id="ARBA00023136"/>
    </source>
</evidence>
<feature type="transmembrane region" description="Helical" evidence="7">
    <location>
        <begin position="249"/>
        <end position="269"/>
    </location>
</feature>
<keyword evidence="5 7" id="KW-0472">Membrane</keyword>
<evidence type="ECO:0000256" key="4">
    <source>
        <dbReference type="ARBA" id="ARBA00022989"/>
    </source>
</evidence>
<dbReference type="PANTHER" id="PTHR21421">
    <property type="entry name" value="GUSTATORY RECEPTOR"/>
    <property type="match status" value="1"/>
</dbReference>
<keyword evidence="2 7" id="KW-1003">Cell membrane</keyword>
<dbReference type="PANTHER" id="PTHR21421:SF29">
    <property type="entry name" value="GUSTATORY RECEPTOR 5A FOR TREHALOSE-RELATED"/>
    <property type="match status" value="1"/>
</dbReference>
<dbReference type="GO" id="GO:0005886">
    <property type="term" value="C:plasma membrane"/>
    <property type="evidence" value="ECO:0007669"/>
    <property type="project" value="UniProtKB-SubCell"/>
</dbReference>
<feature type="transmembrane region" description="Helical" evidence="7">
    <location>
        <begin position="52"/>
        <end position="73"/>
    </location>
</feature>
<evidence type="ECO:0000256" key="6">
    <source>
        <dbReference type="ARBA" id="ARBA00023170"/>
    </source>
</evidence>
<feature type="transmembrane region" description="Helical" evidence="7">
    <location>
        <begin position="85"/>
        <end position="105"/>
    </location>
</feature>
<feature type="transmembrane region" description="Helical" evidence="7">
    <location>
        <begin position="172"/>
        <end position="194"/>
    </location>
</feature>
<dbReference type="GO" id="GO:0051606">
    <property type="term" value="P:detection of stimulus"/>
    <property type="evidence" value="ECO:0007669"/>
    <property type="project" value="UniProtKB-ARBA"/>
</dbReference>
<organism evidence="8 9">
    <name type="scientific">Frankliniella occidentalis</name>
    <name type="common">Western flower thrips</name>
    <name type="synonym">Euthrips occidentalis</name>
    <dbReference type="NCBI Taxonomy" id="133901"/>
    <lineage>
        <taxon>Eukaryota</taxon>
        <taxon>Metazoa</taxon>
        <taxon>Ecdysozoa</taxon>
        <taxon>Arthropoda</taxon>
        <taxon>Hexapoda</taxon>
        <taxon>Insecta</taxon>
        <taxon>Pterygota</taxon>
        <taxon>Neoptera</taxon>
        <taxon>Paraneoptera</taxon>
        <taxon>Thysanoptera</taxon>
        <taxon>Terebrantia</taxon>
        <taxon>Thripoidea</taxon>
        <taxon>Thripidae</taxon>
        <taxon>Frankliniella</taxon>
    </lineage>
</organism>
<comment type="function">
    <text evidence="7">Gustatory receptor which mediates acceptance or avoidance behavior, depending on its substrates.</text>
</comment>
<evidence type="ECO:0000313" key="9">
    <source>
        <dbReference type="RefSeq" id="XP_052132237.1"/>
    </source>
</evidence>
<proteinExistence type="inferred from homology"/>
<comment type="similarity">
    <text evidence="7">Belongs to the insect chemoreceptor superfamily. Gustatory receptor (GR) family.</text>
</comment>
<dbReference type="InterPro" id="IPR013604">
    <property type="entry name" value="7TM_chemorcpt"/>
</dbReference>
<sequence>MVPRERGHTVATPRRYLVWSAIRPALRTAQVWSLLFISLASPTTKLPSWHAAYALLVCAFILAMGGCFFAEFLRTPPERESQERFRFFVAVPGYFGCVALVLLWVRVAGPWSGLWARVDELEDRLWGRGVHRLPQLRRRTRFTAYVFVLVTIMQQVIVLLRRLPPSGLYEWALLVCSLGFTGAFNFSALLLIVLSHALAECFRALTAALQKTARQGDGQIPTEAVEGFRVLYNEVCGLTMAVDHCVSPVILVAIFTDGLYICRFVLLSLAVSAQNWYSSAVVTVCFFRFVCTLLTASSVHSEWQTTKSCLHRMVPCRGAKEARRFFMQIGTERISLTALGMVPITKTLLPAVLGAILSYEIILVQFQLQKLKLVFSSH</sequence>
<keyword evidence="7" id="KW-0807">Transducer</keyword>
<keyword evidence="3 7" id="KW-0812">Transmembrane</keyword>
<protein>
    <recommendedName>
        <fullName evidence="7">Gustatory receptor</fullName>
    </recommendedName>
</protein>
<dbReference type="GO" id="GO:0007165">
    <property type="term" value="P:signal transduction"/>
    <property type="evidence" value="ECO:0007669"/>
    <property type="project" value="UniProtKB-KW"/>
</dbReference>
<name>A0A9C6XVC1_FRAOC</name>
<feature type="transmembrane region" description="Helical" evidence="7">
    <location>
        <begin position="142"/>
        <end position="160"/>
    </location>
</feature>
<evidence type="ECO:0000256" key="3">
    <source>
        <dbReference type="ARBA" id="ARBA00022692"/>
    </source>
</evidence>
<dbReference type="Pfam" id="PF08395">
    <property type="entry name" value="7tm_7"/>
    <property type="match status" value="1"/>
</dbReference>
<reference evidence="9" key="1">
    <citation type="submission" date="2025-08" db="UniProtKB">
        <authorList>
            <consortium name="RefSeq"/>
        </authorList>
    </citation>
    <scope>IDENTIFICATION</scope>
    <source>
        <tissue evidence="9">Whole organism</tissue>
    </source>
</reference>
<evidence type="ECO:0000256" key="7">
    <source>
        <dbReference type="RuleBase" id="RU363108"/>
    </source>
</evidence>
<dbReference type="GO" id="GO:0038023">
    <property type="term" value="F:signaling receptor activity"/>
    <property type="evidence" value="ECO:0007669"/>
    <property type="project" value="UniProtKB-ARBA"/>
</dbReference>
<dbReference type="Proteomes" id="UP000504606">
    <property type="component" value="Unplaced"/>
</dbReference>